<dbReference type="SMART" id="SM00387">
    <property type="entry name" value="HATPase_c"/>
    <property type="match status" value="1"/>
</dbReference>
<evidence type="ECO:0000313" key="6">
    <source>
        <dbReference type="Proteomes" id="UP001177769"/>
    </source>
</evidence>
<keyword evidence="5" id="KW-0808">Transferase</keyword>
<comment type="catalytic activity">
    <reaction evidence="1">
        <text>ATP + protein L-histidine = ADP + protein N-phospho-L-histidine.</text>
        <dbReference type="EC" id="2.7.13.3"/>
    </reaction>
</comment>
<dbReference type="SUPFAM" id="SSF55874">
    <property type="entry name" value="ATPase domain of HSP90 chaperone/DNA topoisomerase II/histidine kinase"/>
    <property type="match status" value="1"/>
</dbReference>
<dbReference type="AlphaFoldDB" id="A0AA95SL89"/>
<dbReference type="PRINTS" id="PR00344">
    <property type="entry name" value="BCTRLSENSOR"/>
</dbReference>
<dbReference type="PANTHER" id="PTHR43065">
    <property type="entry name" value="SENSOR HISTIDINE KINASE"/>
    <property type="match status" value="1"/>
</dbReference>
<dbReference type="SUPFAM" id="SSF47384">
    <property type="entry name" value="Homodimeric domain of signal transducing histidine kinase"/>
    <property type="match status" value="1"/>
</dbReference>
<reference evidence="5" key="1">
    <citation type="submission" date="2023-01" db="EMBL/GenBank/DDBJ databases">
        <title>Whole genome sequence of Paucibacter sp. S2-9 isolated from pond sediment.</title>
        <authorList>
            <person name="Jung J.Y."/>
        </authorList>
    </citation>
    <scope>NUCLEOTIDE SEQUENCE</scope>
    <source>
        <strain evidence="5">S2-9</strain>
    </source>
</reference>
<keyword evidence="6" id="KW-1185">Reference proteome</keyword>
<dbReference type="InterPro" id="IPR005467">
    <property type="entry name" value="His_kinase_dom"/>
</dbReference>
<organism evidence="5 6">
    <name type="scientific">Paucibacter sediminis</name>
    <dbReference type="NCBI Taxonomy" id="3019553"/>
    <lineage>
        <taxon>Bacteria</taxon>
        <taxon>Pseudomonadati</taxon>
        <taxon>Pseudomonadota</taxon>
        <taxon>Betaproteobacteria</taxon>
        <taxon>Burkholderiales</taxon>
        <taxon>Sphaerotilaceae</taxon>
        <taxon>Roseateles</taxon>
    </lineage>
</organism>
<dbReference type="InterPro" id="IPR036890">
    <property type="entry name" value="HATPase_C_sf"/>
</dbReference>
<accession>A0AA95SL89</accession>
<evidence type="ECO:0000256" key="3">
    <source>
        <dbReference type="ARBA" id="ARBA00022553"/>
    </source>
</evidence>
<dbReference type="EC" id="2.7.13.3" evidence="2"/>
<dbReference type="Gene3D" id="3.30.565.10">
    <property type="entry name" value="Histidine kinase-like ATPase, C-terminal domain"/>
    <property type="match status" value="1"/>
</dbReference>
<feature type="domain" description="Histidine kinase" evidence="4">
    <location>
        <begin position="220"/>
        <end position="448"/>
    </location>
</feature>
<dbReference type="Pfam" id="PF01590">
    <property type="entry name" value="GAF"/>
    <property type="match status" value="1"/>
</dbReference>
<dbReference type="RefSeq" id="WP_285231022.1">
    <property type="nucleotide sequence ID" value="NZ_CP116346.1"/>
</dbReference>
<sequence length="450" mass="48346">MNNTLAASAGPERLFSVDEGRALAEAALRSITLSTSRVSGDEFFRVLVRDLAKALDVHYVIAGELCSVQGSEAARTLAVWAGSDFIPNITYGLDGTPCQNVSCQDMCFHPSGVQAEYPQDQLLVDMGAQSYIGMPMVSTEGKTLGILTAMDVRPMDEGKRLLALSLLSIFAARCAAELQHRAREAELEALVARRTRALEEARAHLVEHEKLAALGGLVAGVAHEVNTPIGVAITSSSGLRRFAGEITEMLASEKVSRSRLATLSSQIAQSAELVERNLQRAAELIGNFKNLAVDQSSEEVREFVLADYLEALVTAHHAEISKHEARMQLQVPPGLRVRMAAGMLAQITSNLLMNALIHGGRPDLLLSLAVQQQGDGLRYVFEDNGVGVTAELRSRMLEPFFTTRRGEGGSGLGLHIVYTLVQRLGGSLTLESEPGQGLRVSLLLPGVVAS</sequence>
<dbReference type="SUPFAM" id="SSF55781">
    <property type="entry name" value="GAF domain-like"/>
    <property type="match status" value="1"/>
</dbReference>
<dbReference type="InterPro" id="IPR003594">
    <property type="entry name" value="HATPase_dom"/>
</dbReference>
<evidence type="ECO:0000313" key="5">
    <source>
        <dbReference type="EMBL" id="WIT09952.1"/>
    </source>
</evidence>
<dbReference type="PROSITE" id="PS50109">
    <property type="entry name" value="HIS_KIN"/>
    <property type="match status" value="1"/>
</dbReference>
<keyword evidence="5" id="KW-0418">Kinase</keyword>
<dbReference type="InterPro" id="IPR003661">
    <property type="entry name" value="HisK_dim/P_dom"/>
</dbReference>
<gene>
    <name evidence="5" type="ORF">PFX98_13505</name>
</gene>
<name>A0AA95SL89_9BURK</name>
<keyword evidence="3" id="KW-0597">Phosphoprotein</keyword>
<protein>
    <recommendedName>
        <fullName evidence="2">histidine kinase</fullName>
        <ecNumber evidence="2">2.7.13.3</ecNumber>
    </recommendedName>
</protein>
<dbReference type="GO" id="GO:0000155">
    <property type="term" value="F:phosphorelay sensor kinase activity"/>
    <property type="evidence" value="ECO:0007669"/>
    <property type="project" value="InterPro"/>
</dbReference>
<dbReference type="InterPro" id="IPR003018">
    <property type="entry name" value="GAF"/>
</dbReference>
<dbReference type="EMBL" id="CP116346">
    <property type="protein sequence ID" value="WIT09952.1"/>
    <property type="molecule type" value="Genomic_DNA"/>
</dbReference>
<dbReference type="InterPro" id="IPR036097">
    <property type="entry name" value="HisK_dim/P_sf"/>
</dbReference>
<evidence type="ECO:0000259" key="4">
    <source>
        <dbReference type="PROSITE" id="PS50109"/>
    </source>
</evidence>
<evidence type="ECO:0000256" key="2">
    <source>
        <dbReference type="ARBA" id="ARBA00012438"/>
    </source>
</evidence>
<dbReference type="CDD" id="cd00082">
    <property type="entry name" value="HisKA"/>
    <property type="match status" value="1"/>
</dbReference>
<dbReference type="SMART" id="SM00388">
    <property type="entry name" value="HisKA"/>
    <property type="match status" value="1"/>
</dbReference>
<dbReference type="Gene3D" id="1.10.287.130">
    <property type="match status" value="1"/>
</dbReference>
<dbReference type="InterPro" id="IPR004358">
    <property type="entry name" value="Sig_transdc_His_kin-like_C"/>
</dbReference>
<evidence type="ECO:0000256" key="1">
    <source>
        <dbReference type="ARBA" id="ARBA00000085"/>
    </source>
</evidence>
<dbReference type="Pfam" id="PF02518">
    <property type="entry name" value="HATPase_c"/>
    <property type="match status" value="1"/>
</dbReference>
<dbReference type="Proteomes" id="UP001177769">
    <property type="component" value="Chromosome"/>
</dbReference>
<proteinExistence type="predicted"/>
<dbReference type="KEGG" id="pais:PFX98_13505"/>